<proteinExistence type="predicted"/>
<evidence type="ECO:0000313" key="1">
    <source>
        <dbReference type="EMBL" id="KAL2620678.1"/>
    </source>
</evidence>
<keyword evidence="2" id="KW-1185">Reference proteome</keyword>
<sequence>MRWATSWDLNESERMAVQNQLIFWSFHLQQGRPFRRKWISMSSNTKLFQSHVGRSERLNVLILDALACLFQQAAVPIEADSDLMSYIWRTWYWEFGCG</sequence>
<gene>
    <name evidence="1" type="ORF">R1flu_000883</name>
</gene>
<reference evidence="1 2" key="1">
    <citation type="submission" date="2024-09" db="EMBL/GenBank/DDBJ databases">
        <title>Chromosome-scale assembly of Riccia fluitans.</title>
        <authorList>
            <person name="Paukszto L."/>
            <person name="Sawicki J."/>
            <person name="Karawczyk K."/>
            <person name="Piernik-Szablinska J."/>
            <person name="Szczecinska M."/>
            <person name="Mazdziarz M."/>
        </authorList>
    </citation>
    <scope>NUCLEOTIDE SEQUENCE [LARGE SCALE GENOMIC DNA]</scope>
    <source>
        <strain evidence="1">Rf_01</strain>
        <tissue evidence="1">Aerial parts of the thallus</tissue>
    </source>
</reference>
<dbReference type="AlphaFoldDB" id="A0ABD1Y1R6"/>
<dbReference type="Proteomes" id="UP001605036">
    <property type="component" value="Unassembled WGS sequence"/>
</dbReference>
<protein>
    <submittedName>
        <fullName evidence="1">Uncharacterized protein</fullName>
    </submittedName>
</protein>
<evidence type="ECO:0000313" key="2">
    <source>
        <dbReference type="Proteomes" id="UP001605036"/>
    </source>
</evidence>
<organism evidence="1 2">
    <name type="scientific">Riccia fluitans</name>
    <dbReference type="NCBI Taxonomy" id="41844"/>
    <lineage>
        <taxon>Eukaryota</taxon>
        <taxon>Viridiplantae</taxon>
        <taxon>Streptophyta</taxon>
        <taxon>Embryophyta</taxon>
        <taxon>Marchantiophyta</taxon>
        <taxon>Marchantiopsida</taxon>
        <taxon>Marchantiidae</taxon>
        <taxon>Marchantiales</taxon>
        <taxon>Ricciaceae</taxon>
        <taxon>Riccia</taxon>
    </lineage>
</organism>
<dbReference type="EMBL" id="JBHFFA010000006">
    <property type="protein sequence ID" value="KAL2620678.1"/>
    <property type="molecule type" value="Genomic_DNA"/>
</dbReference>
<name>A0ABD1Y1R6_9MARC</name>
<comment type="caution">
    <text evidence="1">The sequence shown here is derived from an EMBL/GenBank/DDBJ whole genome shotgun (WGS) entry which is preliminary data.</text>
</comment>
<accession>A0ABD1Y1R6</accession>